<evidence type="ECO:0000313" key="1">
    <source>
        <dbReference type="EMBL" id="MBU3841846.1"/>
    </source>
</evidence>
<gene>
    <name evidence="1" type="ORF">IAA47_02470</name>
</gene>
<protein>
    <submittedName>
        <fullName evidence="1">FeoB-associated Cys-rich membrane protein</fullName>
    </submittedName>
</protein>
<accession>A0A9E2KWU6</accession>
<reference evidence="1" key="2">
    <citation type="submission" date="2021-04" db="EMBL/GenBank/DDBJ databases">
        <authorList>
            <person name="Gilroy R."/>
        </authorList>
    </citation>
    <scope>NUCLEOTIDE SEQUENCE</scope>
    <source>
        <strain evidence="1">A6-441</strain>
    </source>
</reference>
<comment type="caution">
    <text evidence="1">The sequence shown here is derived from an EMBL/GenBank/DDBJ whole genome shotgun (WGS) entry which is preliminary data.</text>
</comment>
<reference evidence="1" key="1">
    <citation type="journal article" date="2021" name="PeerJ">
        <title>Extensive microbial diversity within the chicken gut microbiome revealed by metagenomics and culture.</title>
        <authorList>
            <person name="Gilroy R."/>
            <person name="Ravi A."/>
            <person name="Getino M."/>
            <person name="Pursley I."/>
            <person name="Horton D.L."/>
            <person name="Alikhan N.F."/>
            <person name="Baker D."/>
            <person name="Gharbi K."/>
            <person name="Hall N."/>
            <person name="Watson M."/>
            <person name="Adriaenssens E.M."/>
            <person name="Foster-Nyarko E."/>
            <person name="Jarju S."/>
            <person name="Secka A."/>
            <person name="Antonio M."/>
            <person name="Oren A."/>
            <person name="Chaudhuri R.R."/>
            <person name="La Ragione R."/>
            <person name="Hildebrand F."/>
            <person name="Pallen M.J."/>
        </authorList>
    </citation>
    <scope>NUCLEOTIDE SEQUENCE</scope>
    <source>
        <strain evidence="1">A6-441</strain>
    </source>
</reference>
<dbReference type="Proteomes" id="UP000724657">
    <property type="component" value="Unassembled WGS sequence"/>
</dbReference>
<dbReference type="AlphaFoldDB" id="A0A9E2KWU6"/>
<dbReference type="EMBL" id="JAHLFN010000019">
    <property type="protein sequence ID" value="MBU3841846.1"/>
    <property type="molecule type" value="Genomic_DNA"/>
</dbReference>
<name>A0A9E2KWU6_9FUSO</name>
<evidence type="ECO:0000313" key="2">
    <source>
        <dbReference type="Proteomes" id="UP000724657"/>
    </source>
</evidence>
<organism evidence="1 2">
    <name type="scientific">Candidatus Fusobacterium pullicola</name>
    <dbReference type="NCBI Taxonomy" id="2838601"/>
    <lineage>
        <taxon>Bacteria</taxon>
        <taxon>Fusobacteriati</taxon>
        <taxon>Fusobacteriota</taxon>
        <taxon>Fusobacteriia</taxon>
        <taxon>Fusobacteriales</taxon>
        <taxon>Fusobacteriaceae</taxon>
        <taxon>Fusobacterium</taxon>
    </lineage>
</organism>
<sequence length="64" mass="6778">MKTVILIIIVAIIAFFALRSVIRSFKGEGCSCGDGGKCSSGGCSCGSHKHDEKEHGCNCGHHRK</sequence>
<proteinExistence type="predicted"/>